<organism evidence="2 3">
    <name type="scientific">Stylonychia lemnae</name>
    <name type="common">Ciliate</name>
    <dbReference type="NCBI Taxonomy" id="5949"/>
    <lineage>
        <taxon>Eukaryota</taxon>
        <taxon>Sar</taxon>
        <taxon>Alveolata</taxon>
        <taxon>Ciliophora</taxon>
        <taxon>Intramacronucleata</taxon>
        <taxon>Spirotrichea</taxon>
        <taxon>Stichotrichia</taxon>
        <taxon>Sporadotrichida</taxon>
        <taxon>Oxytrichidae</taxon>
        <taxon>Stylonychinae</taxon>
        <taxon>Stylonychia</taxon>
    </lineage>
</organism>
<keyword evidence="3" id="KW-1185">Reference proteome</keyword>
<dbReference type="AlphaFoldDB" id="A0A078A273"/>
<feature type="compositionally biased region" description="Basic residues" evidence="1">
    <location>
        <begin position="198"/>
        <end position="210"/>
    </location>
</feature>
<gene>
    <name evidence="2" type="primary">Contig5620.g6016</name>
    <name evidence="2" type="ORF">STYLEM_4593</name>
</gene>
<sequence length="631" mass="71815">MTKNLKEIDSRTWNQQMQHKEFIDSQIRKAAGQSKFNKISYQQYLQNAQQTKQEAINQIVTENIIKQIQESIHDTIKVELAAITLDKSVIQVPSQDKLFNLLMTQLGSVIQNEGNQEKVKDRVKAVSELIVNQITGRTKSNGITRRKSLAPEKSNTQKSINDRDAEKQLQQQNSTEQAPEKYTKDKLNNMIFGKIMKQSKKIIPGKKRPQKQLSSGTQSNDKIGSSTNLLKDKIRVFQSQKKLPMDKMNLAKLVLDNNLHKKNKEIKESMIGGRYSFALIKYSMKENKSRLTVDPVSLTKKLMNQQLMLNRQPQSLFDNGSNQQNGTNMVYEASSQTHSNVDLLNKRNVAMSILKTPLITQKNLISPNLSDIKYKDFPNANMDAAFSKKVSFRDDGGVQPNNKLLQMSANQSMIAPLNLQIQDLSRTPKQRNIGQLVNQIKNVQQFQNKMVNVIKPSPSKIRSNPISDDLQSIDNAARDFAQNKNIDFTLNANNAVNLTIPVKLNQLQKQSSLSFESEDLDFDFTTKHKNSSPNIAAKNDPAKFSPQKQEQSDNKQKKSYKEFFREGSGTDTQEVAGSEYQDIVRYKMGQKYLQNLQKKKSKIKGFISHPQDAGFKEQRTNIAELIKKQSD</sequence>
<proteinExistence type="predicted"/>
<feature type="compositionally biased region" description="Polar residues" evidence="1">
    <location>
        <begin position="168"/>
        <end position="177"/>
    </location>
</feature>
<evidence type="ECO:0000313" key="3">
    <source>
        <dbReference type="Proteomes" id="UP000039865"/>
    </source>
</evidence>
<feature type="compositionally biased region" description="Basic and acidic residues" evidence="1">
    <location>
        <begin position="550"/>
        <end position="560"/>
    </location>
</feature>
<dbReference type="InParanoid" id="A0A078A273"/>
<reference evidence="2 3" key="1">
    <citation type="submission" date="2014-06" db="EMBL/GenBank/DDBJ databases">
        <authorList>
            <person name="Swart Estienne"/>
        </authorList>
    </citation>
    <scope>NUCLEOTIDE SEQUENCE [LARGE SCALE GENOMIC DNA]</scope>
    <source>
        <strain evidence="2 3">130c</strain>
    </source>
</reference>
<evidence type="ECO:0000256" key="1">
    <source>
        <dbReference type="SAM" id="MobiDB-lite"/>
    </source>
</evidence>
<feature type="region of interest" description="Disordered" evidence="1">
    <location>
        <begin position="141"/>
        <end position="184"/>
    </location>
</feature>
<feature type="compositionally biased region" description="Polar residues" evidence="1">
    <location>
        <begin position="211"/>
        <end position="225"/>
    </location>
</feature>
<protein>
    <submittedName>
        <fullName evidence="2">Uncharacterized protein</fullName>
    </submittedName>
</protein>
<feature type="region of interest" description="Disordered" evidence="1">
    <location>
        <begin position="526"/>
        <end position="560"/>
    </location>
</feature>
<name>A0A078A273_STYLE</name>
<dbReference type="EMBL" id="CCKQ01004441">
    <property type="protein sequence ID" value="CDW75603.1"/>
    <property type="molecule type" value="Genomic_DNA"/>
</dbReference>
<feature type="region of interest" description="Disordered" evidence="1">
    <location>
        <begin position="198"/>
        <end position="225"/>
    </location>
</feature>
<evidence type="ECO:0000313" key="2">
    <source>
        <dbReference type="EMBL" id="CDW75603.1"/>
    </source>
</evidence>
<dbReference type="Proteomes" id="UP000039865">
    <property type="component" value="Unassembled WGS sequence"/>
</dbReference>
<accession>A0A078A273</accession>